<reference evidence="2 3" key="1">
    <citation type="submission" date="2017-07" db="EMBL/GenBank/DDBJ databases">
        <authorList>
            <person name="Sun Z.S."/>
            <person name="Albrecht U."/>
            <person name="Echele G."/>
            <person name="Lee C.C."/>
        </authorList>
    </citation>
    <scope>NUCLEOTIDE SEQUENCE [LARGE SCALE GENOMIC DNA]</scope>
    <source>
        <strain evidence="2 3">CGMCC 1.12672</strain>
    </source>
</reference>
<evidence type="ECO:0000313" key="3">
    <source>
        <dbReference type="Proteomes" id="UP000219494"/>
    </source>
</evidence>
<feature type="compositionally biased region" description="Pro residues" evidence="1">
    <location>
        <begin position="28"/>
        <end position="52"/>
    </location>
</feature>
<accession>A0A285QB18</accession>
<name>A0A285QB18_9SPHN</name>
<organism evidence="2 3">
    <name type="scientific">Sphingomonas guangdongensis</name>
    <dbReference type="NCBI Taxonomy" id="1141890"/>
    <lineage>
        <taxon>Bacteria</taxon>
        <taxon>Pseudomonadati</taxon>
        <taxon>Pseudomonadota</taxon>
        <taxon>Alphaproteobacteria</taxon>
        <taxon>Sphingomonadales</taxon>
        <taxon>Sphingomonadaceae</taxon>
        <taxon>Sphingomonas</taxon>
    </lineage>
</organism>
<dbReference type="SUPFAM" id="SSF52266">
    <property type="entry name" value="SGNH hydrolase"/>
    <property type="match status" value="1"/>
</dbReference>
<dbReference type="AlphaFoldDB" id="A0A285QB18"/>
<evidence type="ECO:0000256" key="1">
    <source>
        <dbReference type="SAM" id="MobiDB-lite"/>
    </source>
</evidence>
<feature type="region of interest" description="Disordered" evidence="1">
    <location>
        <begin position="15"/>
        <end position="64"/>
    </location>
</feature>
<dbReference type="EMBL" id="OBMI01000001">
    <property type="protein sequence ID" value="SOB79026.1"/>
    <property type="molecule type" value="Genomic_DNA"/>
</dbReference>
<dbReference type="PROSITE" id="PS51257">
    <property type="entry name" value="PROKAR_LIPOPROTEIN"/>
    <property type="match status" value="1"/>
</dbReference>
<dbReference type="Proteomes" id="UP000219494">
    <property type="component" value="Unassembled WGS sequence"/>
</dbReference>
<evidence type="ECO:0000313" key="2">
    <source>
        <dbReference type="EMBL" id="SOB79026.1"/>
    </source>
</evidence>
<proteinExistence type="predicted"/>
<evidence type="ECO:0008006" key="4">
    <source>
        <dbReference type="Google" id="ProtNLM"/>
    </source>
</evidence>
<gene>
    <name evidence="2" type="ORF">SAMN06297144_0336</name>
</gene>
<protein>
    <recommendedName>
        <fullName evidence="4">GDSL-like Lipase/Acylhydrolase family protein</fullName>
    </recommendedName>
</protein>
<keyword evidence="3" id="KW-1185">Reference proteome</keyword>
<sequence>MRYGAAAAGLVLTGCGDSGNSPAGAISAPPPAPTPTPAPTPAPSPAPTPPPVATSLRPTSTTQGIHNESIGAANVQVGATTTHIHYEDVADGLEFWWWPGRATSGEGEIGPAATVTARASVTWVSRDGVTTTTQLQAVGGGTTASASAATDFLKFTAAIRPRVGSRLIVTFWGNFPAGGVYAHGKADYASGDRLQYGANVPDQTASGAMYRNIWEGGFDYFGPCFIGGRGARPTFVNDGDSQEAGVLSAGRPGDIADNGYGAHGAWGRVLAPYLAGINISVAGATAREMADPARTVVRDTLARLCQVRVYGLGVNDIIFQGRTSDEVAADEATRAARLGLRTLVKTINPVLAGATDNRPFNPARDVERIRENVRRRSLPGTYDIAAVVESGTSGATVNLGFYNDDTHNSAAGNKAPIPTYDVPANIGGVTLVPLAV</sequence>